<dbReference type="SUPFAM" id="SSF53850">
    <property type="entry name" value="Periplasmic binding protein-like II"/>
    <property type="match status" value="1"/>
</dbReference>
<dbReference type="EMBL" id="JACBYR010000001">
    <property type="protein sequence ID" value="NYE81539.1"/>
    <property type="molecule type" value="Genomic_DNA"/>
</dbReference>
<protein>
    <submittedName>
        <fullName evidence="6">DNA-binding transcriptional LysR family regulator</fullName>
    </submittedName>
</protein>
<comment type="caution">
    <text evidence="6">The sequence shown here is derived from an EMBL/GenBank/DDBJ whole genome shotgun (WGS) entry which is preliminary data.</text>
</comment>
<dbReference type="SUPFAM" id="SSF46785">
    <property type="entry name" value="Winged helix' DNA-binding domain"/>
    <property type="match status" value="1"/>
</dbReference>
<dbReference type="PANTHER" id="PTHR30537:SF35">
    <property type="entry name" value="TRANSCRIPTIONAL REGULATORY PROTEIN"/>
    <property type="match status" value="1"/>
</dbReference>
<comment type="similarity">
    <text evidence="1">Belongs to the LysR transcriptional regulatory family.</text>
</comment>
<dbReference type="PROSITE" id="PS50931">
    <property type="entry name" value="HTH_LYSR"/>
    <property type="match status" value="1"/>
</dbReference>
<evidence type="ECO:0000256" key="4">
    <source>
        <dbReference type="ARBA" id="ARBA00023163"/>
    </source>
</evidence>
<dbReference type="Gene3D" id="1.10.10.10">
    <property type="entry name" value="Winged helix-like DNA-binding domain superfamily/Winged helix DNA-binding domain"/>
    <property type="match status" value="1"/>
</dbReference>
<evidence type="ECO:0000256" key="2">
    <source>
        <dbReference type="ARBA" id="ARBA00023015"/>
    </source>
</evidence>
<evidence type="ECO:0000313" key="7">
    <source>
        <dbReference type="Proteomes" id="UP000542125"/>
    </source>
</evidence>
<dbReference type="Proteomes" id="UP000542125">
    <property type="component" value="Unassembled WGS sequence"/>
</dbReference>
<dbReference type="InterPro" id="IPR005119">
    <property type="entry name" value="LysR_subst-bd"/>
</dbReference>
<dbReference type="InterPro" id="IPR058163">
    <property type="entry name" value="LysR-type_TF_proteobact-type"/>
</dbReference>
<dbReference type="Pfam" id="PF00126">
    <property type="entry name" value="HTH_1"/>
    <property type="match status" value="1"/>
</dbReference>
<keyword evidence="2" id="KW-0805">Transcription regulation</keyword>
<organism evidence="6 7">
    <name type="scientific">Pigmentiphaga litoralis</name>
    <dbReference type="NCBI Taxonomy" id="516702"/>
    <lineage>
        <taxon>Bacteria</taxon>
        <taxon>Pseudomonadati</taxon>
        <taxon>Pseudomonadota</taxon>
        <taxon>Betaproteobacteria</taxon>
        <taxon>Burkholderiales</taxon>
        <taxon>Alcaligenaceae</taxon>
        <taxon>Pigmentiphaga</taxon>
    </lineage>
</organism>
<evidence type="ECO:0000313" key="6">
    <source>
        <dbReference type="EMBL" id="NYE81539.1"/>
    </source>
</evidence>
<dbReference type="GO" id="GO:0006351">
    <property type="term" value="P:DNA-templated transcription"/>
    <property type="evidence" value="ECO:0007669"/>
    <property type="project" value="TreeGrafter"/>
</dbReference>
<dbReference type="CDD" id="cd08422">
    <property type="entry name" value="PBP2_CrgA_like"/>
    <property type="match status" value="1"/>
</dbReference>
<evidence type="ECO:0000256" key="1">
    <source>
        <dbReference type="ARBA" id="ARBA00009437"/>
    </source>
</evidence>
<dbReference type="AlphaFoldDB" id="A0A7Y9LJ21"/>
<keyword evidence="4" id="KW-0804">Transcription</keyword>
<dbReference type="InterPro" id="IPR000847">
    <property type="entry name" value="LysR_HTH_N"/>
</dbReference>
<dbReference type="PANTHER" id="PTHR30537">
    <property type="entry name" value="HTH-TYPE TRANSCRIPTIONAL REGULATOR"/>
    <property type="match status" value="1"/>
</dbReference>
<dbReference type="RefSeq" id="WP_179583615.1">
    <property type="nucleotide sequence ID" value="NZ_JACBYR010000001.1"/>
</dbReference>
<name>A0A7Y9LJ21_9BURK</name>
<dbReference type="InterPro" id="IPR036390">
    <property type="entry name" value="WH_DNA-bd_sf"/>
</dbReference>
<dbReference type="GO" id="GO:0043565">
    <property type="term" value="F:sequence-specific DNA binding"/>
    <property type="evidence" value="ECO:0007669"/>
    <property type="project" value="TreeGrafter"/>
</dbReference>
<keyword evidence="7" id="KW-1185">Reference proteome</keyword>
<accession>A0A7Y9LJ21</accession>
<dbReference type="GO" id="GO:0003700">
    <property type="term" value="F:DNA-binding transcription factor activity"/>
    <property type="evidence" value="ECO:0007669"/>
    <property type="project" value="InterPro"/>
</dbReference>
<feature type="domain" description="HTH lysR-type" evidence="5">
    <location>
        <begin position="1"/>
        <end position="59"/>
    </location>
</feature>
<reference evidence="6 7" key="1">
    <citation type="submission" date="2020-07" db="EMBL/GenBank/DDBJ databases">
        <title>Genomic Encyclopedia of Type Strains, Phase IV (KMG-V): Genome sequencing to study the core and pangenomes of soil and plant-associated prokaryotes.</title>
        <authorList>
            <person name="Whitman W."/>
        </authorList>
    </citation>
    <scope>NUCLEOTIDE SEQUENCE [LARGE SCALE GENOMIC DNA]</scope>
    <source>
        <strain evidence="6 7">SAS40</strain>
    </source>
</reference>
<keyword evidence="3 6" id="KW-0238">DNA-binding</keyword>
<evidence type="ECO:0000259" key="5">
    <source>
        <dbReference type="PROSITE" id="PS50931"/>
    </source>
</evidence>
<evidence type="ECO:0000256" key="3">
    <source>
        <dbReference type="ARBA" id="ARBA00023125"/>
    </source>
</evidence>
<dbReference type="Pfam" id="PF03466">
    <property type="entry name" value="LysR_substrate"/>
    <property type="match status" value="1"/>
</dbReference>
<proteinExistence type="inferred from homology"/>
<gene>
    <name evidence="6" type="ORF">FHW18_000810</name>
</gene>
<sequence length="305" mass="33614">MDELSCLRMFLEVARRNSFSGAAQHFGVSRATSTKQVAWLEKSFGAKLLNRTTKQLGLTRAGLEVVENGSALLQQYDELRESVNNLSGDVSGIVRVGVPPSFGTRRLLPVIRDFYARYPDIQIALSLLTVRKQETFVEQGLDVGIIIVPVLKDASYVAIPLAGAPQALVASPAYLKRHGRIRTPQDLIDHNCLVNWNKSPTGIWNFTGPDGPVSVRAHGSLRSDFGDALKEAALAGLGVSMHPYYMIAEEIEQGLLKVVLPGYEPSALDVYAIHSSRKNMPMRVQLFVEFLKEWAKTPKAWSKPG</sequence>
<dbReference type="Gene3D" id="3.40.190.290">
    <property type="match status" value="1"/>
</dbReference>
<dbReference type="InterPro" id="IPR036388">
    <property type="entry name" value="WH-like_DNA-bd_sf"/>
</dbReference>